<dbReference type="SUPFAM" id="SSF48557">
    <property type="entry name" value="L-aspartase-like"/>
    <property type="match status" value="1"/>
</dbReference>
<dbReference type="InterPro" id="IPR008948">
    <property type="entry name" value="L-Aspartase-like"/>
</dbReference>
<dbReference type="InterPro" id="IPR009049">
    <property type="entry name" value="Argininosuccinate_lyase"/>
</dbReference>
<comment type="caution">
    <text evidence="9">The sequence shown here is derived from an EMBL/GenBank/DDBJ whole genome shotgun (WGS) entry which is preliminary data.</text>
</comment>
<dbReference type="Gene3D" id="1.10.275.10">
    <property type="entry name" value="Fumarase/aspartase (N-terminal domain)"/>
    <property type="match status" value="1"/>
</dbReference>
<comment type="catalytic activity">
    <reaction evidence="6">
        <text>2-(N(omega)-L-arginino)succinate = fumarate + L-arginine</text>
        <dbReference type="Rhea" id="RHEA:24020"/>
        <dbReference type="ChEBI" id="CHEBI:29806"/>
        <dbReference type="ChEBI" id="CHEBI:32682"/>
        <dbReference type="ChEBI" id="CHEBI:57472"/>
        <dbReference type="EC" id="4.3.2.1"/>
    </reaction>
</comment>
<evidence type="ECO:0000256" key="3">
    <source>
        <dbReference type="ARBA" id="ARBA00022571"/>
    </source>
</evidence>
<dbReference type="FunFam" id="1.10.275.10:FF:000002">
    <property type="entry name" value="Argininosuccinate lyase"/>
    <property type="match status" value="1"/>
</dbReference>
<dbReference type="CDD" id="cd01359">
    <property type="entry name" value="Argininosuccinate_lyase"/>
    <property type="match status" value="1"/>
</dbReference>
<keyword evidence="4 6" id="KW-0028">Amino-acid biosynthesis</keyword>
<dbReference type="PROSITE" id="PS00163">
    <property type="entry name" value="FUMARATE_LYASES"/>
    <property type="match status" value="1"/>
</dbReference>
<dbReference type="GO" id="GO:0004056">
    <property type="term" value="F:argininosuccinate lyase activity"/>
    <property type="evidence" value="ECO:0007669"/>
    <property type="project" value="UniProtKB-UniRule"/>
</dbReference>
<dbReference type="PANTHER" id="PTHR43814:SF1">
    <property type="entry name" value="ARGININOSUCCINATE LYASE"/>
    <property type="match status" value="1"/>
</dbReference>
<dbReference type="FunFam" id="1.20.200.10:FF:000002">
    <property type="entry name" value="Argininosuccinate lyase"/>
    <property type="match status" value="1"/>
</dbReference>
<evidence type="ECO:0000256" key="1">
    <source>
        <dbReference type="ARBA" id="ARBA00004941"/>
    </source>
</evidence>
<dbReference type="EMBL" id="QRCT01000029">
    <property type="protein sequence ID" value="RDU23282.1"/>
    <property type="molecule type" value="Genomic_DNA"/>
</dbReference>
<dbReference type="OrthoDB" id="9769623at2"/>
<evidence type="ECO:0000256" key="5">
    <source>
        <dbReference type="ARBA" id="ARBA00023239"/>
    </source>
</evidence>
<comment type="similarity">
    <text evidence="6">Belongs to the lyase 1 family. Argininosuccinate lyase subfamily.</text>
</comment>
<dbReference type="InterPro" id="IPR000362">
    <property type="entry name" value="Fumarate_lyase_fam"/>
</dbReference>
<dbReference type="EC" id="4.3.2.1" evidence="2 6"/>
<dbReference type="Proteomes" id="UP000255036">
    <property type="component" value="Unassembled WGS sequence"/>
</dbReference>
<dbReference type="PRINTS" id="PR00149">
    <property type="entry name" value="FUMRATELYASE"/>
</dbReference>
<proteinExistence type="inferred from homology"/>
<dbReference type="Gene3D" id="1.10.40.30">
    <property type="entry name" value="Fumarase/aspartase (C-terminal domain)"/>
    <property type="match status" value="1"/>
</dbReference>
<keyword evidence="3 6" id="KW-0055">Arginine biosynthesis</keyword>
<keyword evidence="5 6" id="KW-0456">Lyase</keyword>
<organism evidence="9 10">
    <name type="scientific">Anaerosacchariphilus polymeriproducens</name>
    <dbReference type="NCBI Taxonomy" id="1812858"/>
    <lineage>
        <taxon>Bacteria</taxon>
        <taxon>Bacillati</taxon>
        <taxon>Bacillota</taxon>
        <taxon>Clostridia</taxon>
        <taxon>Lachnospirales</taxon>
        <taxon>Lachnospiraceae</taxon>
        <taxon>Anaerosacchariphilus</taxon>
    </lineage>
</organism>
<accession>A0A371AUR2</accession>
<dbReference type="InterPro" id="IPR022761">
    <property type="entry name" value="Fumarate_lyase_N"/>
</dbReference>
<dbReference type="FunFam" id="1.10.40.30:FF:000001">
    <property type="entry name" value="Argininosuccinate lyase"/>
    <property type="match status" value="1"/>
</dbReference>
<dbReference type="Pfam" id="PF14698">
    <property type="entry name" value="ASL_C2"/>
    <property type="match status" value="1"/>
</dbReference>
<feature type="domain" description="Fumarate lyase N-terminal" evidence="7">
    <location>
        <begin position="7"/>
        <end position="301"/>
    </location>
</feature>
<dbReference type="RefSeq" id="WP_115482098.1">
    <property type="nucleotide sequence ID" value="NZ_QRCT01000029.1"/>
</dbReference>
<evidence type="ECO:0000313" key="10">
    <source>
        <dbReference type="Proteomes" id="UP000255036"/>
    </source>
</evidence>
<dbReference type="UniPathway" id="UPA00068">
    <property type="reaction ID" value="UER00114"/>
</dbReference>
<keyword evidence="10" id="KW-1185">Reference proteome</keyword>
<dbReference type="HAMAP" id="MF_00006">
    <property type="entry name" value="Arg_succ_lyase"/>
    <property type="match status" value="1"/>
</dbReference>
<evidence type="ECO:0000256" key="2">
    <source>
        <dbReference type="ARBA" id="ARBA00012338"/>
    </source>
</evidence>
<feature type="domain" description="Argininosuccinate lyase C-terminal" evidence="8">
    <location>
        <begin position="364"/>
        <end position="432"/>
    </location>
</feature>
<dbReference type="GO" id="GO:0042450">
    <property type="term" value="P:L-arginine biosynthetic process via ornithine"/>
    <property type="evidence" value="ECO:0007669"/>
    <property type="project" value="UniProtKB-UniRule"/>
</dbReference>
<comment type="pathway">
    <text evidence="1 6">Amino-acid biosynthesis; L-arginine biosynthesis; L-arginine from L-ornithine and carbamoyl phosphate: step 3/3.</text>
</comment>
<dbReference type="PANTHER" id="PTHR43814">
    <property type="entry name" value="ARGININOSUCCINATE LYASE"/>
    <property type="match status" value="1"/>
</dbReference>
<dbReference type="NCBIfam" id="TIGR00838">
    <property type="entry name" value="argH"/>
    <property type="match status" value="1"/>
</dbReference>
<evidence type="ECO:0000259" key="7">
    <source>
        <dbReference type="Pfam" id="PF00206"/>
    </source>
</evidence>
<protein>
    <recommendedName>
        <fullName evidence="2 6">Argininosuccinate lyase</fullName>
        <shortName evidence="6">ASAL</shortName>
        <ecNumber evidence="2 6">4.3.2.1</ecNumber>
    </recommendedName>
    <alternativeName>
        <fullName evidence="6">Arginosuccinase</fullName>
    </alternativeName>
</protein>
<comment type="subcellular location">
    <subcellularLocation>
        <location evidence="6">Cytoplasm</location>
    </subcellularLocation>
</comment>
<sequence length="463" mass="52758">MAQLWGGRFTKETDQLVYNFNASISFDQKFYKQDIEGSKAHVIMLAKQGILTEEEKNIIIDGLEGILRDVETGIIQISSKYEDIHSFVEATLIERIGEPGKKLHTGRSRNDQVALDMKLYTRLEVLYMDELVKELLEILLKIMEDNTDTFMPGFTHLQKAQPITLAHHMGAYFEMFKRDRLRLKDIYQRMNYCPLGSGALAGTTYPLDRDYSAQLLGFTGPTLNSMDSVSDRDYIIEFLSAMSTIMMHLSRFSEEIIIWNSNEYQFVELDDAYSTGSSIMPQKKNPDIAELVRGKTGRVYGALMSVLTIMKGLPLAYNKDMQEDKELTFDAIDTVKGCLLLFTGMLRTMKFNKAIMAKSAMNGFTNATDAADYLVNHGVAFRDAHSIVGQLVLYCLEKNITLEDMTLEEYKTINPVFDETIYEAISLESCVNKRLTIGAPSKKAMNQVILKHKEYLNKDWQNH</sequence>
<gene>
    <name evidence="6 9" type="primary">argH</name>
    <name evidence="9" type="ORF">DWV06_10260</name>
</gene>
<evidence type="ECO:0000259" key="8">
    <source>
        <dbReference type="Pfam" id="PF14698"/>
    </source>
</evidence>
<dbReference type="Pfam" id="PF00206">
    <property type="entry name" value="Lyase_1"/>
    <property type="match status" value="1"/>
</dbReference>
<dbReference type="PRINTS" id="PR00145">
    <property type="entry name" value="ARGSUCLYASE"/>
</dbReference>
<dbReference type="AlphaFoldDB" id="A0A371AUR2"/>
<reference evidence="9 10" key="1">
    <citation type="submission" date="2018-07" db="EMBL/GenBank/DDBJ databases">
        <title>Anaerosacharophilus polymeroproducens gen. nov. sp. nov., an anaerobic bacterium isolated from salt field.</title>
        <authorList>
            <person name="Kim W."/>
            <person name="Yang S.-H."/>
            <person name="Oh J."/>
            <person name="Lee J.-H."/>
            <person name="Kwon K.K."/>
        </authorList>
    </citation>
    <scope>NUCLEOTIDE SEQUENCE [LARGE SCALE GENOMIC DNA]</scope>
    <source>
        <strain evidence="9 10">MCWD5</strain>
    </source>
</reference>
<evidence type="ECO:0000256" key="6">
    <source>
        <dbReference type="HAMAP-Rule" id="MF_00006"/>
    </source>
</evidence>
<keyword evidence="6" id="KW-0963">Cytoplasm</keyword>
<dbReference type="InterPro" id="IPR020557">
    <property type="entry name" value="Fumarate_lyase_CS"/>
</dbReference>
<dbReference type="Gene3D" id="1.20.200.10">
    <property type="entry name" value="Fumarase/aspartase (Central domain)"/>
    <property type="match status" value="1"/>
</dbReference>
<evidence type="ECO:0000313" key="9">
    <source>
        <dbReference type="EMBL" id="RDU23282.1"/>
    </source>
</evidence>
<evidence type="ECO:0000256" key="4">
    <source>
        <dbReference type="ARBA" id="ARBA00022605"/>
    </source>
</evidence>
<name>A0A371AUR2_9FIRM</name>
<dbReference type="GO" id="GO:0005829">
    <property type="term" value="C:cytosol"/>
    <property type="evidence" value="ECO:0007669"/>
    <property type="project" value="TreeGrafter"/>
</dbReference>
<dbReference type="InterPro" id="IPR029419">
    <property type="entry name" value="Arg_succ_lyase_C"/>
</dbReference>
<dbReference type="InterPro" id="IPR024083">
    <property type="entry name" value="Fumarase/histidase_N"/>
</dbReference>